<proteinExistence type="predicted"/>
<dbReference type="EMBL" id="QFVR01000008">
    <property type="protein sequence ID" value="PWI25532.1"/>
    <property type="molecule type" value="Genomic_DNA"/>
</dbReference>
<organism evidence="2 3">
    <name type="scientific">Kurthia sibirica</name>
    <dbReference type="NCBI Taxonomy" id="202750"/>
    <lineage>
        <taxon>Bacteria</taxon>
        <taxon>Bacillati</taxon>
        <taxon>Bacillota</taxon>
        <taxon>Bacilli</taxon>
        <taxon>Bacillales</taxon>
        <taxon>Caryophanaceae</taxon>
        <taxon>Kurthia</taxon>
    </lineage>
</organism>
<keyword evidence="1" id="KW-1133">Transmembrane helix</keyword>
<sequence length="157" mass="18363">MRYFQKMKNRHGFTVLEMLLQLAILLLLVTITPFLFPWYSKTQTLIFAHEATQYDMFIHDIRKELKHAVAIKPPIGNNPILVIVKKGNEQNKVLLAEYRYFNQKIISTSTTVGGTDIKVVGVKKFSFRYEAPYLKIYVEFSSNRKEMTELVIPFIDK</sequence>
<gene>
    <name evidence="2" type="ORF">DEX24_07955</name>
</gene>
<keyword evidence="1" id="KW-0472">Membrane</keyword>
<evidence type="ECO:0008006" key="4">
    <source>
        <dbReference type="Google" id="ProtNLM"/>
    </source>
</evidence>
<accession>A0A2U3ALY3</accession>
<dbReference type="Proteomes" id="UP000245938">
    <property type="component" value="Unassembled WGS sequence"/>
</dbReference>
<reference evidence="2 3" key="1">
    <citation type="submission" date="2018-05" db="EMBL/GenBank/DDBJ databases">
        <title>Kurthia sibirica genome sequence.</title>
        <authorList>
            <person name="Maclea K.S."/>
            <person name="Goen A.E."/>
        </authorList>
    </citation>
    <scope>NUCLEOTIDE SEQUENCE [LARGE SCALE GENOMIC DNA]</scope>
    <source>
        <strain evidence="2 3">ATCC 49154</strain>
    </source>
</reference>
<evidence type="ECO:0000313" key="3">
    <source>
        <dbReference type="Proteomes" id="UP000245938"/>
    </source>
</evidence>
<evidence type="ECO:0000313" key="2">
    <source>
        <dbReference type="EMBL" id="PWI25532.1"/>
    </source>
</evidence>
<keyword evidence="3" id="KW-1185">Reference proteome</keyword>
<dbReference type="AlphaFoldDB" id="A0A2U3ALY3"/>
<protein>
    <recommendedName>
        <fullName evidence="4">Competence protein ComG</fullName>
    </recommendedName>
</protein>
<dbReference type="RefSeq" id="WP_109305891.1">
    <property type="nucleotide sequence ID" value="NZ_BJUF01000017.1"/>
</dbReference>
<name>A0A2U3ALY3_9BACL</name>
<feature type="transmembrane region" description="Helical" evidence="1">
    <location>
        <begin position="12"/>
        <end position="39"/>
    </location>
</feature>
<comment type="caution">
    <text evidence="2">The sequence shown here is derived from an EMBL/GenBank/DDBJ whole genome shotgun (WGS) entry which is preliminary data.</text>
</comment>
<keyword evidence="1" id="KW-0812">Transmembrane</keyword>
<evidence type="ECO:0000256" key="1">
    <source>
        <dbReference type="SAM" id="Phobius"/>
    </source>
</evidence>